<proteinExistence type="predicted"/>
<dbReference type="InterPro" id="IPR014729">
    <property type="entry name" value="Rossmann-like_a/b/a_fold"/>
</dbReference>
<dbReference type="EMBL" id="JALJOU010000085">
    <property type="protein sequence ID" value="KAK9822659.1"/>
    <property type="molecule type" value="Genomic_DNA"/>
</dbReference>
<dbReference type="AlphaFoldDB" id="A0AAW1QMI4"/>
<sequence length="170" mass="18286">MSEQEQKRRICVCVDDTAEAVGAVKWAARLAGAHDELHIVTVVRPRDDLHGLLFAGAGDPLLPPAWLVHAAQLPHDAQDVLVKHQEIAEEASEEVYVVKAVPLQADLNNASGVGTAINDYVQEQNITDLVIGSRNLGTLRKAVLNMVGMGSVSDYCVRNTPCPVVVYKAG</sequence>
<accession>A0AAW1QMI4</accession>
<gene>
    <name evidence="2" type="ORF">WJX81_005230</name>
</gene>
<dbReference type="Proteomes" id="UP001445335">
    <property type="component" value="Unassembled WGS sequence"/>
</dbReference>
<dbReference type="CDD" id="cd23659">
    <property type="entry name" value="USP_At3g01520-like"/>
    <property type="match status" value="1"/>
</dbReference>
<organism evidence="2 3">
    <name type="scientific">Elliptochloris bilobata</name>
    <dbReference type="NCBI Taxonomy" id="381761"/>
    <lineage>
        <taxon>Eukaryota</taxon>
        <taxon>Viridiplantae</taxon>
        <taxon>Chlorophyta</taxon>
        <taxon>core chlorophytes</taxon>
        <taxon>Trebouxiophyceae</taxon>
        <taxon>Trebouxiophyceae incertae sedis</taxon>
        <taxon>Elliptochloris clade</taxon>
        <taxon>Elliptochloris</taxon>
    </lineage>
</organism>
<protein>
    <recommendedName>
        <fullName evidence="1">UspA domain-containing protein</fullName>
    </recommendedName>
</protein>
<name>A0AAW1QMI4_9CHLO</name>
<dbReference type="PANTHER" id="PTHR31964:SF113">
    <property type="entry name" value="USPA DOMAIN-CONTAINING PROTEIN"/>
    <property type="match status" value="1"/>
</dbReference>
<reference evidence="2 3" key="1">
    <citation type="journal article" date="2024" name="Nat. Commun.">
        <title>Phylogenomics reveals the evolutionary origins of lichenization in chlorophyte algae.</title>
        <authorList>
            <person name="Puginier C."/>
            <person name="Libourel C."/>
            <person name="Otte J."/>
            <person name="Skaloud P."/>
            <person name="Haon M."/>
            <person name="Grisel S."/>
            <person name="Petersen M."/>
            <person name="Berrin J.G."/>
            <person name="Delaux P.M."/>
            <person name="Dal Grande F."/>
            <person name="Keller J."/>
        </authorList>
    </citation>
    <scope>NUCLEOTIDE SEQUENCE [LARGE SCALE GENOMIC DNA]</scope>
    <source>
        <strain evidence="2 3">SAG 245.80</strain>
    </source>
</reference>
<comment type="caution">
    <text evidence="2">The sequence shown here is derived from an EMBL/GenBank/DDBJ whole genome shotgun (WGS) entry which is preliminary data.</text>
</comment>
<dbReference type="Gene3D" id="3.40.50.620">
    <property type="entry name" value="HUPs"/>
    <property type="match status" value="1"/>
</dbReference>
<dbReference type="PANTHER" id="PTHR31964">
    <property type="entry name" value="ADENINE NUCLEOTIDE ALPHA HYDROLASES-LIKE SUPERFAMILY PROTEIN"/>
    <property type="match status" value="1"/>
</dbReference>
<evidence type="ECO:0000313" key="3">
    <source>
        <dbReference type="Proteomes" id="UP001445335"/>
    </source>
</evidence>
<feature type="domain" description="UspA" evidence="1">
    <location>
        <begin position="8"/>
        <end position="168"/>
    </location>
</feature>
<keyword evidence="3" id="KW-1185">Reference proteome</keyword>
<dbReference type="Pfam" id="PF00582">
    <property type="entry name" value="Usp"/>
    <property type="match status" value="1"/>
</dbReference>
<evidence type="ECO:0000259" key="1">
    <source>
        <dbReference type="Pfam" id="PF00582"/>
    </source>
</evidence>
<dbReference type="InterPro" id="IPR006016">
    <property type="entry name" value="UspA"/>
</dbReference>
<dbReference type="SUPFAM" id="SSF52402">
    <property type="entry name" value="Adenine nucleotide alpha hydrolases-like"/>
    <property type="match status" value="1"/>
</dbReference>
<evidence type="ECO:0000313" key="2">
    <source>
        <dbReference type="EMBL" id="KAK9822659.1"/>
    </source>
</evidence>